<dbReference type="STRING" id="1777144.AWB83_01006"/>
<dbReference type="InterPro" id="IPR004165">
    <property type="entry name" value="CoA_trans_fam_I"/>
</dbReference>
<evidence type="ECO:0000313" key="1">
    <source>
        <dbReference type="EMBL" id="SAK48878.1"/>
    </source>
</evidence>
<dbReference type="Proteomes" id="UP000054978">
    <property type="component" value="Unassembled WGS sequence"/>
</dbReference>
<evidence type="ECO:0000313" key="2">
    <source>
        <dbReference type="Proteomes" id="UP000054978"/>
    </source>
</evidence>
<dbReference type="RefSeq" id="WP_087043182.1">
    <property type="nucleotide sequence ID" value="NZ_FCOB02000004.1"/>
</dbReference>
<keyword evidence="2" id="KW-1185">Reference proteome</keyword>
<dbReference type="SUPFAM" id="SSF100950">
    <property type="entry name" value="NagB/RpiA/CoA transferase-like"/>
    <property type="match status" value="1"/>
</dbReference>
<dbReference type="Gene3D" id="3.40.1080.10">
    <property type="entry name" value="Glutaconate Coenzyme A-transferase"/>
    <property type="match status" value="1"/>
</dbReference>
<accession>A0A157ZTL2</accession>
<comment type="caution">
    <text evidence="1">The sequence shown here is derived from an EMBL/GenBank/DDBJ whole genome shotgun (WGS) entry which is preliminary data.</text>
</comment>
<proteinExistence type="predicted"/>
<dbReference type="PANTHER" id="PTHR43293:SF3">
    <property type="entry name" value="CHOLESTEROL RING-CLEAVING HYDROLASE IPDB SUBUNIT"/>
    <property type="match status" value="1"/>
</dbReference>
<dbReference type="InterPro" id="IPR037171">
    <property type="entry name" value="NagB/RpiA_transferase-like"/>
</dbReference>
<gene>
    <name evidence="1" type="ORF">AWB83_01006</name>
</gene>
<dbReference type="Pfam" id="PF01144">
    <property type="entry name" value="CoA_trans"/>
    <property type="match status" value="1"/>
</dbReference>
<dbReference type="AlphaFoldDB" id="A0A157ZTL2"/>
<dbReference type="GO" id="GO:0008410">
    <property type="term" value="F:CoA-transferase activity"/>
    <property type="evidence" value="ECO:0007669"/>
    <property type="project" value="InterPro"/>
</dbReference>
<dbReference type="PANTHER" id="PTHR43293">
    <property type="entry name" value="ACETATE COA-TRANSFERASE YDIF"/>
    <property type="match status" value="1"/>
</dbReference>
<protein>
    <submittedName>
        <fullName evidence="1">Acyl CoA-acetate/3-ketoacid CoA transferase beta subunit</fullName>
    </submittedName>
</protein>
<dbReference type="EMBL" id="FCOB02000004">
    <property type="protein sequence ID" value="SAK48878.1"/>
    <property type="molecule type" value="Genomic_DNA"/>
</dbReference>
<keyword evidence="1" id="KW-0808">Transferase</keyword>
<dbReference type="OrthoDB" id="9813111at2"/>
<reference evidence="1" key="1">
    <citation type="submission" date="2016-01" db="EMBL/GenBank/DDBJ databases">
        <authorList>
            <person name="Peeters C."/>
        </authorList>
    </citation>
    <scope>NUCLEOTIDE SEQUENCE [LARGE SCALE GENOMIC DNA]</scope>
    <source>
        <strain evidence="1">LMG 29326</strain>
    </source>
</reference>
<sequence length="272" mass="29537">MNPPATLHETLAVVLARTFVDGEVGFTGLLTGAAAAAYGTSIPLAAMELARRTHAPNLTILLAGCYHNPVLDDLERLPDSEHDALLRDLPCEAQMTNYPGPWVLKRGDVRFGFSSAVQVDRVGNINSVCIGDHDKPKVRLVGPILQPEHMTLFGREYVMMPHHDRRNFVENVDYVSGVGYPGGLAGRRELGLMSSGPCMVVTPKCIFDFDRQAGRMKVASIHAGVSEDALRKATGFDLGDLGGVPRTQAPSDEELSILRSQVDPRNILGLRE</sequence>
<organism evidence="1 2">
    <name type="scientific">Caballeronia ptereochthonis</name>
    <dbReference type="NCBI Taxonomy" id="1777144"/>
    <lineage>
        <taxon>Bacteria</taxon>
        <taxon>Pseudomonadati</taxon>
        <taxon>Pseudomonadota</taxon>
        <taxon>Betaproteobacteria</taxon>
        <taxon>Burkholderiales</taxon>
        <taxon>Burkholderiaceae</taxon>
        <taxon>Caballeronia</taxon>
    </lineage>
</organism>
<name>A0A157ZTL2_9BURK</name>